<dbReference type="AlphaFoldDB" id="A0A0F9BFN6"/>
<gene>
    <name evidence="1" type="ORF">LCGC14_2452860</name>
</gene>
<accession>A0A0F9BFN6</accession>
<proteinExistence type="predicted"/>
<reference evidence="1" key="1">
    <citation type="journal article" date="2015" name="Nature">
        <title>Complex archaea that bridge the gap between prokaryotes and eukaryotes.</title>
        <authorList>
            <person name="Spang A."/>
            <person name="Saw J.H."/>
            <person name="Jorgensen S.L."/>
            <person name="Zaremba-Niedzwiedzka K."/>
            <person name="Martijn J."/>
            <person name="Lind A.E."/>
            <person name="van Eijk R."/>
            <person name="Schleper C."/>
            <person name="Guy L."/>
            <person name="Ettema T.J."/>
        </authorList>
    </citation>
    <scope>NUCLEOTIDE SEQUENCE</scope>
</reference>
<organism evidence="1">
    <name type="scientific">marine sediment metagenome</name>
    <dbReference type="NCBI Taxonomy" id="412755"/>
    <lineage>
        <taxon>unclassified sequences</taxon>
        <taxon>metagenomes</taxon>
        <taxon>ecological metagenomes</taxon>
    </lineage>
</organism>
<comment type="caution">
    <text evidence="1">The sequence shown here is derived from an EMBL/GenBank/DDBJ whole genome shotgun (WGS) entry which is preliminary data.</text>
</comment>
<protein>
    <submittedName>
        <fullName evidence="1">Uncharacterized protein</fullName>
    </submittedName>
</protein>
<name>A0A0F9BFN6_9ZZZZ</name>
<evidence type="ECO:0000313" key="1">
    <source>
        <dbReference type="EMBL" id="KKL20699.1"/>
    </source>
</evidence>
<dbReference type="EMBL" id="LAZR01037998">
    <property type="protein sequence ID" value="KKL20699.1"/>
    <property type="molecule type" value="Genomic_DNA"/>
</dbReference>
<sequence length="114" mass="12267">MNKIKFLTLLLAFSGTVNASCNKYACEGVSNVVFSSVVATTDEVKIKFHEGTDATLSCSLDNDNAALLNSQSANYRNMQSMLLTAIAANLPIALKFDNTSPICEVESIEVKVVE</sequence>